<organism evidence="3 4">
    <name type="scientific">Vitis vinifera</name>
    <name type="common">Grape</name>
    <dbReference type="NCBI Taxonomy" id="29760"/>
    <lineage>
        <taxon>Eukaryota</taxon>
        <taxon>Viridiplantae</taxon>
        <taxon>Streptophyta</taxon>
        <taxon>Embryophyta</taxon>
        <taxon>Tracheophyta</taxon>
        <taxon>Spermatophyta</taxon>
        <taxon>Magnoliopsida</taxon>
        <taxon>eudicotyledons</taxon>
        <taxon>Gunneridae</taxon>
        <taxon>Pentapetalae</taxon>
        <taxon>rosids</taxon>
        <taxon>Vitales</taxon>
        <taxon>Vitaceae</taxon>
        <taxon>Viteae</taxon>
        <taxon>Vitis</taxon>
    </lineage>
</organism>
<feature type="compositionally biased region" description="Basic and acidic residues" evidence="1">
    <location>
        <begin position="13"/>
        <end position="22"/>
    </location>
</feature>
<feature type="domain" description="Reverse transcriptase zinc-binding" evidence="2">
    <location>
        <begin position="166"/>
        <end position="250"/>
    </location>
</feature>
<evidence type="ECO:0000313" key="3">
    <source>
        <dbReference type="EMBL" id="RVW53484.1"/>
    </source>
</evidence>
<gene>
    <name evidence="3" type="primary">VvCHDh000004_1213</name>
    <name evidence="3" type="ORF">CK203_083758</name>
</gene>
<comment type="caution">
    <text evidence="3">The sequence shown here is derived from an EMBL/GenBank/DDBJ whole genome shotgun (WGS) entry which is preliminary data.</text>
</comment>
<evidence type="ECO:0000313" key="4">
    <source>
        <dbReference type="Proteomes" id="UP000288805"/>
    </source>
</evidence>
<protein>
    <submittedName>
        <fullName evidence="3">Putative ribonuclease H protein</fullName>
    </submittedName>
</protein>
<name>A0A438F0F4_VITVI</name>
<dbReference type="InterPro" id="IPR026960">
    <property type="entry name" value="RVT-Znf"/>
</dbReference>
<proteinExistence type="predicted"/>
<dbReference type="PANTHER" id="PTHR36617">
    <property type="entry name" value="PROTEIN, PUTATIVE-RELATED"/>
    <property type="match status" value="1"/>
</dbReference>
<sequence length="345" mass="39822">MEDWEDEPITPLGKKEEPKNKWDDEDLDDDNVKESWRMKMSLLREGFGVGLWKEISKEGLLLLNNVSFSVGDGKRVRFWKDTWCGNTPLCEAYPSLFDLAVSKDARVADCWDSMGEVGGWNPHFLRPFNDWEVEEVERLLLIIQGKRLNTDLEDRMVWNETKDEIFSVKSCFNSLDHSSAVPFPWRIIWSTFVPTKVGIFAWEASWGKVLTQDQLKRRGWNLANRCPLCCDEEETINHILIHYSKAKVLWDLLFSLFGVNSVLPFSVRDTLLGWHAPLKDKKHSKVWRAAPLCLIWMAPVIQPPAEKPPKKPVEKATEKKGKAVEAVTEVTLDPVAEKIRQQRCT</sequence>
<dbReference type="PANTHER" id="PTHR36617:SF15">
    <property type="entry name" value="REVERSE TRANSCRIPTASE ZINC-BINDING DOMAIN-CONTAINING PROTEIN"/>
    <property type="match status" value="1"/>
</dbReference>
<dbReference type="AlphaFoldDB" id="A0A438F0F4"/>
<accession>A0A438F0F4</accession>
<dbReference type="Pfam" id="PF13966">
    <property type="entry name" value="zf-RVT"/>
    <property type="match status" value="1"/>
</dbReference>
<feature type="region of interest" description="Disordered" evidence="1">
    <location>
        <begin position="1"/>
        <end position="27"/>
    </location>
</feature>
<dbReference type="EMBL" id="QGNW01001145">
    <property type="protein sequence ID" value="RVW53484.1"/>
    <property type="molecule type" value="Genomic_DNA"/>
</dbReference>
<reference evidence="3 4" key="1">
    <citation type="journal article" date="2018" name="PLoS Genet.">
        <title>Population sequencing reveals clonal diversity and ancestral inbreeding in the grapevine cultivar Chardonnay.</title>
        <authorList>
            <person name="Roach M.J."/>
            <person name="Johnson D.L."/>
            <person name="Bohlmann J."/>
            <person name="van Vuuren H.J."/>
            <person name="Jones S.J."/>
            <person name="Pretorius I.S."/>
            <person name="Schmidt S.A."/>
            <person name="Borneman A.R."/>
        </authorList>
    </citation>
    <scope>NUCLEOTIDE SEQUENCE [LARGE SCALE GENOMIC DNA]</scope>
    <source>
        <strain evidence="4">cv. Chardonnay</strain>
        <tissue evidence="3">Leaf</tissue>
    </source>
</reference>
<dbReference type="Proteomes" id="UP000288805">
    <property type="component" value="Unassembled WGS sequence"/>
</dbReference>
<evidence type="ECO:0000259" key="2">
    <source>
        <dbReference type="Pfam" id="PF13966"/>
    </source>
</evidence>
<evidence type="ECO:0000256" key="1">
    <source>
        <dbReference type="SAM" id="MobiDB-lite"/>
    </source>
</evidence>